<gene>
    <name evidence="2" type="ORF">ElyMa_000881400</name>
</gene>
<evidence type="ECO:0000313" key="3">
    <source>
        <dbReference type="Proteomes" id="UP000762676"/>
    </source>
</evidence>
<accession>A0AAV4H8E0</accession>
<proteinExistence type="predicted"/>
<dbReference type="EMBL" id="BMAT01001815">
    <property type="protein sequence ID" value="GFR92991.1"/>
    <property type="molecule type" value="Genomic_DNA"/>
</dbReference>
<dbReference type="Proteomes" id="UP000762676">
    <property type="component" value="Unassembled WGS sequence"/>
</dbReference>
<dbReference type="AlphaFoldDB" id="A0AAV4H8E0"/>
<comment type="caution">
    <text evidence="2">The sequence shown here is derived from an EMBL/GenBank/DDBJ whole genome shotgun (WGS) entry which is preliminary data.</text>
</comment>
<protein>
    <submittedName>
        <fullName evidence="2">Uncharacterized protein</fullName>
    </submittedName>
</protein>
<feature type="region of interest" description="Disordered" evidence="1">
    <location>
        <begin position="1"/>
        <end position="24"/>
    </location>
</feature>
<reference evidence="2 3" key="1">
    <citation type="journal article" date="2021" name="Elife">
        <title>Chloroplast acquisition without the gene transfer in kleptoplastic sea slugs, Plakobranchus ocellatus.</title>
        <authorList>
            <person name="Maeda T."/>
            <person name="Takahashi S."/>
            <person name="Yoshida T."/>
            <person name="Shimamura S."/>
            <person name="Takaki Y."/>
            <person name="Nagai Y."/>
            <person name="Toyoda A."/>
            <person name="Suzuki Y."/>
            <person name="Arimoto A."/>
            <person name="Ishii H."/>
            <person name="Satoh N."/>
            <person name="Nishiyama T."/>
            <person name="Hasebe M."/>
            <person name="Maruyama T."/>
            <person name="Minagawa J."/>
            <person name="Obokata J."/>
            <person name="Shigenobu S."/>
        </authorList>
    </citation>
    <scope>NUCLEOTIDE SEQUENCE [LARGE SCALE GENOMIC DNA]</scope>
</reference>
<evidence type="ECO:0000313" key="2">
    <source>
        <dbReference type="EMBL" id="GFR92991.1"/>
    </source>
</evidence>
<organism evidence="2 3">
    <name type="scientific">Elysia marginata</name>
    <dbReference type="NCBI Taxonomy" id="1093978"/>
    <lineage>
        <taxon>Eukaryota</taxon>
        <taxon>Metazoa</taxon>
        <taxon>Spiralia</taxon>
        <taxon>Lophotrochozoa</taxon>
        <taxon>Mollusca</taxon>
        <taxon>Gastropoda</taxon>
        <taxon>Heterobranchia</taxon>
        <taxon>Euthyneura</taxon>
        <taxon>Panpulmonata</taxon>
        <taxon>Sacoglossa</taxon>
        <taxon>Placobranchoidea</taxon>
        <taxon>Plakobranchidae</taxon>
        <taxon>Elysia</taxon>
    </lineage>
</organism>
<evidence type="ECO:0000256" key="1">
    <source>
        <dbReference type="SAM" id="MobiDB-lite"/>
    </source>
</evidence>
<keyword evidence="3" id="KW-1185">Reference proteome</keyword>
<name>A0AAV4H8E0_9GAST</name>
<sequence>MDPPQTTGDFRPSCVRGGHNKTTGYPTRKTIKIMQRTAQGLKLKKSEFGRVLRKPEIDMWLSKILIRKKRSVSGFQTASIENRGNITLLNNNTLTAVEIYRSRPDGGTKYQDTECLGIEIILPTSPLVQHLFNPGQMSFALNQS</sequence>